<dbReference type="Gene3D" id="2.60.40.1120">
    <property type="entry name" value="Carboxypeptidase-like, regulatory domain"/>
    <property type="match status" value="1"/>
</dbReference>
<evidence type="ECO:0000256" key="7">
    <source>
        <dbReference type="ARBA" id="ARBA00023136"/>
    </source>
</evidence>
<evidence type="ECO:0000313" key="12">
    <source>
        <dbReference type="Proteomes" id="UP000321291"/>
    </source>
</evidence>
<name>A0A5B8VSI3_9BACT</name>
<dbReference type="OrthoDB" id="1109239at2"/>
<evidence type="ECO:0000256" key="8">
    <source>
        <dbReference type="ARBA" id="ARBA00023170"/>
    </source>
</evidence>
<keyword evidence="8 11" id="KW-0675">Receptor</keyword>
<reference evidence="11 12" key="1">
    <citation type="journal article" date="2017" name="Int. J. Syst. Evol. Microbiol.">
        <title>Arachidicoccus ginsenosidivorans sp. nov., with ginsenoside-converting activity isolated from ginseng cultivating soil.</title>
        <authorList>
            <person name="Siddiqi M.Z."/>
            <person name="Aslam Z."/>
            <person name="Im W.T."/>
        </authorList>
    </citation>
    <scope>NUCLEOTIDE SEQUENCE [LARGE SCALE GENOMIC DNA]</scope>
    <source>
        <strain evidence="11 12">Gsoil 809</strain>
    </source>
</reference>
<keyword evidence="12" id="KW-1185">Reference proteome</keyword>
<keyword evidence="6" id="KW-0798">TonB box</keyword>
<evidence type="ECO:0000256" key="2">
    <source>
        <dbReference type="ARBA" id="ARBA00022448"/>
    </source>
</evidence>
<evidence type="ECO:0000256" key="3">
    <source>
        <dbReference type="ARBA" id="ARBA00022452"/>
    </source>
</evidence>
<dbReference type="SUPFAM" id="SSF56935">
    <property type="entry name" value="Porins"/>
    <property type="match status" value="1"/>
</dbReference>
<dbReference type="PANTHER" id="PTHR30069:SF29">
    <property type="entry name" value="HEMOGLOBIN AND HEMOGLOBIN-HAPTOGLOBIN-BINDING PROTEIN 1-RELATED"/>
    <property type="match status" value="1"/>
</dbReference>
<dbReference type="InterPro" id="IPR039426">
    <property type="entry name" value="TonB-dep_rcpt-like"/>
</dbReference>
<dbReference type="EMBL" id="CP042434">
    <property type="protein sequence ID" value="QEC73545.1"/>
    <property type="molecule type" value="Genomic_DNA"/>
</dbReference>
<dbReference type="Pfam" id="PF00593">
    <property type="entry name" value="TonB_dep_Rec_b-barrel"/>
    <property type="match status" value="1"/>
</dbReference>
<gene>
    <name evidence="11" type="ORF">FSB73_19640</name>
</gene>
<keyword evidence="7" id="KW-0472">Membrane</keyword>
<dbReference type="Gene3D" id="2.40.170.20">
    <property type="entry name" value="TonB-dependent receptor, beta-barrel domain"/>
    <property type="match status" value="1"/>
</dbReference>
<dbReference type="InterPro" id="IPR008969">
    <property type="entry name" value="CarboxyPept-like_regulatory"/>
</dbReference>
<dbReference type="KEGG" id="agi:FSB73_19640"/>
<evidence type="ECO:0000313" key="11">
    <source>
        <dbReference type="EMBL" id="QEC73545.1"/>
    </source>
</evidence>
<evidence type="ECO:0000256" key="1">
    <source>
        <dbReference type="ARBA" id="ARBA00004571"/>
    </source>
</evidence>
<dbReference type="InterPro" id="IPR036942">
    <property type="entry name" value="Beta-barrel_TonB_sf"/>
</dbReference>
<keyword evidence="5" id="KW-0732">Signal</keyword>
<feature type="domain" description="TonB-dependent receptor-like beta-barrel" evidence="10">
    <location>
        <begin position="279"/>
        <end position="733"/>
    </location>
</feature>
<dbReference type="InterPro" id="IPR000531">
    <property type="entry name" value="Beta-barrel_TonB"/>
</dbReference>
<dbReference type="GO" id="GO:0009279">
    <property type="term" value="C:cell outer membrane"/>
    <property type="evidence" value="ECO:0007669"/>
    <property type="project" value="UniProtKB-SubCell"/>
</dbReference>
<accession>A0A5B8VSI3</accession>
<organism evidence="11 12">
    <name type="scientific">Arachidicoccus ginsenosidivorans</name>
    <dbReference type="NCBI Taxonomy" id="496057"/>
    <lineage>
        <taxon>Bacteria</taxon>
        <taxon>Pseudomonadati</taxon>
        <taxon>Bacteroidota</taxon>
        <taxon>Chitinophagia</taxon>
        <taxon>Chitinophagales</taxon>
        <taxon>Chitinophagaceae</taxon>
        <taxon>Arachidicoccus</taxon>
    </lineage>
</organism>
<dbReference type="GO" id="GO:0015344">
    <property type="term" value="F:siderophore uptake transmembrane transporter activity"/>
    <property type="evidence" value="ECO:0007669"/>
    <property type="project" value="TreeGrafter"/>
</dbReference>
<evidence type="ECO:0000256" key="6">
    <source>
        <dbReference type="ARBA" id="ARBA00023077"/>
    </source>
</evidence>
<evidence type="ECO:0000256" key="5">
    <source>
        <dbReference type="ARBA" id="ARBA00022729"/>
    </source>
</evidence>
<evidence type="ECO:0000256" key="4">
    <source>
        <dbReference type="ARBA" id="ARBA00022692"/>
    </source>
</evidence>
<dbReference type="PANTHER" id="PTHR30069">
    <property type="entry name" value="TONB-DEPENDENT OUTER MEMBRANE RECEPTOR"/>
    <property type="match status" value="1"/>
</dbReference>
<keyword evidence="9" id="KW-0998">Cell outer membrane</keyword>
<protein>
    <submittedName>
        <fullName evidence="11">TonB-dependent receptor</fullName>
    </submittedName>
</protein>
<dbReference type="GO" id="GO:0044718">
    <property type="term" value="P:siderophore transmembrane transport"/>
    <property type="evidence" value="ECO:0007669"/>
    <property type="project" value="TreeGrafter"/>
</dbReference>
<dbReference type="Pfam" id="PF13715">
    <property type="entry name" value="CarbopepD_reg_2"/>
    <property type="match status" value="1"/>
</dbReference>
<proteinExistence type="predicted"/>
<comment type="subcellular location">
    <subcellularLocation>
        <location evidence="1">Cell outer membrane</location>
        <topology evidence="1">Multi-pass membrane protein</topology>
    </subcellularLocation>
</comment>
<keyword evidence="4" id="KW-0812">Transmembrane</keyword>
<dbReference type="RefSeq" id="WP_146786135.1">
    <property type="nucleotide sequence ID" value="NZ_CP042434.1"/>
</dbReference>
<keyword evidence="2" id="KW-0813">Transport</keyword>
<evidence type="ECO:0000256" key="9">
    <source>
        <dbReference type="ARBA" id="ARBA00023237"/>
    </source>
</evidence>
<dbReference type="SUPFAM" id="SSF49464">
    <property type="entry name" value="Carboxypeptidase regulatory domain-like"/>
    <property type="match status" value="1"/>
</dbReference>
<sequence length="775" mass="87297">MPRSAIRPAQLYLKLLISGLFLSGIFLENTVKAQYDFPATGTSTLEGTVLDAQHKKPLQGASVAFLKATRGVISDQNGHFKLPLTKGQGSSKLVVRYIGYRSDTLRFKQDFNADSSSLTVLLYPEDAPIDASAVTVRYERKSTEISLLGPIKQERIGGAELLRAACCNLSESFETTPSVDIGYTDAISGYRQIEMLGLAGSNTFYTRENIPENRGLASVTGLTFTPGTWLEGIQLSKGTGSVVNGYEGVAGQINTEWLKPFEASAPRLLINGYQSTQGRTEGNLVFDHKLNDQTSTNLLLYGRSDWHRNDQNKDGFMDNPVGDLFVGSNRWFYFSPKGLEIQGGIKGVYMNGTGGQMEYKYNKDAPVNAASDLWGYHSTVKRLEGWAKIGKVYVDQPYKSMGLQLSGVTHEQKNLYGIRPYNGHQNSFYANYIYQSIISNTDNIIKVGASFQADNFKENFNDWRMRRNEIVPGAFVEYTYNYLSKLNIVAGLRADHHNLFGSFVTPRLHIRYAPFEKTAIRASIGRAQRTANFLSENTGLMASNRQFLLNGTSLNNAQQDAYPFKPEVSWNTGLNITQKFTLGYQDGSFTADYYYTDFNNQLVTDYETPEKVNFYNLSGKSYAHSLNFQLDYELIHKLNLRLAYRYLDVKTTYDGVLKQRPLVAKDRAFLNANYETHSKWKLNYTLQWTSTKRLPMSSIYPEKSSPSFFMMNAQLNKSLLTDKLEIYAGVENLTNYLQKPLILLAENPKDPGFDASQVWGPVMGRNLYIGFRYSL</sequence>
<dbReference type="AlphaFoldDB" id="A0A5B8VSI3"/>
<dbReference type="Proteomes" id="UP000321291">
    <property type="component" value="Chromosome"/>
</dbReference>
<evidence type="ECO:0000259" key="10">
    <source>
        <dbReference type="Pfam" id="PF00593"/>
    </source>
</evidence>
<keyword evidence="3" id="KW-1134">Transmembrane beta strand</keyword>